<reference evidence="1" key="2">
    <citation type="submission" date="2020-09" db="EMBL/GenBank/DDBJ databases">
        <title>Reference genome assembly for Australian Ascochyta lentis isolate Al4.</title>
        <authorList>
            <person name="Lee R.C."/>
            <person name="Farfan-Caceres L.M."/>
            <person name="Debler J.W."/>
            <person name="Williams A.H."/>
            <person name="Henares B.M."/>
        </authorList>
    </citation>
    <scope>NUCLEOTIDE SEQUENCE</scope>
    <source>
        <strain evidence="1">Al4</strain>
    </source>
</reference>
<gene>
    <name evidence="1" type="ORF">EKO04_010590</name>
</gene>
<evidence type="ECO:0000313" key="1">
    <source>
        <dbReference type="EMBL" id="KAF9691154.1"/>
    </source>
</evidence>
<dbReference type="EMBL" id="RZGK01000021">
    <property type="protein sequence ID" value="KAF9691154.1"/>
    <property type="molecule type" value="Genomic_DNA"/>
</dbReference>
<evidence type="ECO:0000313" key="2">
    <source>
        <dbReference type="Proteomes" id="UP000651452"/>
    </source>
</evidence>
<dbReference type="Proteomes" id="UP000651452">
    <property type="component" value="Unassembled WGS sequence"/>
</dbReference>
<organism evidence="1 2">
    <name type="scientific">Ascochyta lentis</name>
    <dbReference type="NCBI Taxonomy" id="205686"/>
    <lineage>
        <taxon>Eukaryota</taxon>
        <taxon>Fungi</taxon>
        <taxon>Dikarya</taxon>
        <taxon>Ascomycota</taxon>
        <taxon>Pezizomycotina</taxon>
        <taxon>Dothideomycetes</taxon>
        <taxon>Pleosporomycetidae</taxon>
        <taxon>Pleosporales</taxon>
        <taxon>Pleosporineae</taxon>
        <taxon>Didymellaceae</taxon>
        <taxon>Ascochyta</taxon>
    </lineage>
</organism>
<dbReference type="OrthoDB" id="3694226at2759"/>
<proteinExistence type="predicted"/>
<accession>A0A8H7IUC7</accession>
<sequence>MATESCDNPENFKVAQQREKLKILSSRSIITDITDDQAKCLANQKAARKLFDNFLSAYRRHARFRRRRVDAEDEEELSSSSQSSDVFRFLDLPAEIRNTVYAIYCKEDRVRRHKREERYRKCRNPGRGSRIPYPCRALEQEFQNLAIVIGAHIRKKIVQPEKILDSGIGQYEEYEVQHQYKRKCAYEHEYHSDMTVVSVNARGNLCENLPPLSLASRQLLSETWASVFPAGSHRFRYQVTVRNFSVLPFFRLAQLFQRQRIQIHGDMINIELEDEAHDNRWYKRVNHNWLEDALISDEEVDEENDKERNISRYAMKFSRLTWLIQLHWLQGVPLWNCFTNARRDWNKKDLDKITLGAWLYSVRQIVALHRINASKWQDLSTQLLHRRDIIHGNEFPWPLSDASMVAETIGVFSEALEYRLGRAGNYTRGRYGDAGAEYKPHRVKKSEDPHRTRRFVSRGQTATEQEHAVIHIVNLYRVKVDEALRLELGNLYEEWKLAEDEKKIPEDVIF</sequence>
<protein>
    <submittedName>
        <fullName evidence="1">Uncharacterized protein</fullName>
    </submittedName>
</protein>
<name>A0A8H7IUC7_9PLEO</name>
<reference evidence="1" key="1">
    <citation type="submission" date="2018-12" db="EMBL/GenBank/DDBJ databases">
        <authorList>
            <person name="Syme R.A."/>
            <person name="Farfan-Caceres L."/>
            <person name="Lichtenzveig J."/>
        </authorList>
    </citation>
    <scope>NUCLEOTIDE SEQUENCE</scope>
    <source>
        <strain evidence="1">Al4</strain>
    </source>
</reference>
<dbReference type="AlphaFoldDB" id="A0A8H7IUC7"/>
<keyword evidence="2" id="KW-1185">Reference proteome</keyword>
<comment type="caution">
    <text evidence="1">The sequence shown here is derived from an EMBL/GenBank/DDBJ whole genome shotgun (WGS) entry which is preliminary data.</text>
</comment>